<feature type="region of interest" description="Disordered" evidence="1">
    <location>
        <begin position="1"/>
        <end position="26"/>
    </location>
</feature>
<sequence length="26" mass="2898">MCGNDVTTSPQKGEIYDISEKNQRAL</sequence>
<reference evidence="2" key="1">
    <citation type="submission" date="2018-05" db="EMBL/GenBank/DDBJ databases">
        <authorList>
            <person name="Lanie J.A."/>
            <person name="Ng W.-L."/>
            <person name="Kazmierczak K.M."/>
            <person name="Andrzejewski T.M."/>
            <person name="Davidsen T.M."/>
            <person name="Wayne K.J."/>
            <person name="Tettelin H."/>
            <person name="Glass J.I."/>
            <person name="Rusch D."/>
            <person name="Podicherti R."/>
            <person name="Tsui H.-C.T."/>
            <person name="Winkler M.E."/>
        </authorList>
    </citation>
    <scope>NUCLEOTIDE SEQUENCE</scope>
</reference>
<accession>A0A382ETX2</accession>
<organism evidence="2">
    <name type="scientific">marine metagenome</name>
    <dbReference type="NCBI Taxonomy" id="408172"/>
    <lineage>
        <taxon>unclassified sequences</taxon>
        <taxon>metagenomes</taxon>
        <taxon>ecological metagenomes</taxon>
    </lineage>
</organism>
<dbReference type="EMBL" id="UINC01046079">
    <property type="protein sequence ID" value="SVB53634.1"/>
    <property type="molecule type" value="Genomic_DNA"/>
</dbReference>
<feature type="compositionally biased region" description="Basic and acidic residues" evidence="1">
    <location>
        <begin position="14"/>
        <end position="26"/>
    </location>
</feature>
<evidence type="ECO:0000313" key="2">
    <source>
        <dbReference type="EMBL" id="SVB53634.1"/>
    </source>
</evidence>
<dbReference type="AlphaFoldDB" id="A0A382ETX2"/>
<proteinExistence type="predicted"/>
<gene>
    <name evidence="2" type="ORF">METZ01_LOCUS206488</name>
</gene>
<name>A0A382ETX2_9ZZZZ</name>
<feature type="compositionally biased region" description="Polar residues" evidence="1">
    <location>
        <begin position="1"/>
        <end position="11"/>
    </location>
</feature>
<evidence type="ECO:0000256" key="1">
    <source>
        <dbReference type="SAM" id="MobiDB-lite"/>
    </source>
</evidence>
<protein>
    <submittedName>
        <fullName evidence="2">Uncharacterized protein</fullName>
    </submittedName>
</protein>